<name>A0A0F9SJ46_9ZZZZ</name>
<sequence length="274" mass="30752">MKKIIAILIILIMMIGMGPALAGCKRNGENALLLVTTTSVYDSGLLNYLLPKFTKDTGIEVKPIAVGTGEAIKMAQRGDADIIIVHAPEKEKEMIKKGYALNRKSFMYNYFLIVGPKNDPAKIKGSQSVKEALRKIKNKKQLFVSRADNSGTHTRELKLWKIAGTNPEKQNYVKTGQGMGQTLHVANNKDGYTLTDMATFQSLKPRLDYLKVLVTNKEEMKNVYSVVELNPKKIDFDKDKAEKFSGWLLSRKTLQLIKSFGEKKYGQSLFNLTK</sequence>
<accession>A0A0F9SJ46</accession>
<reference evidence="2" key="1">
    <citation type="journal article" date="2015" name="Nature">
        <title>Complex archaea that bridge the gap between prokaryotes and eukaryotes.</title>
        <authorList>
            <person name="Spang A."/>
            <person name="Saw J.H."/>
            <person name="Jorgensen S.L."/>
            <person name="Zaremba-Niedzwiedzka K."/>
            <person name="Martijn J."/>
            <person name="Lind A.E."/>
            <person name="van Eijk R."/>
            <person name="Schleper C."/>
            <person name="Guy L."/>
            <person name="Ettema T.J."/>
        </authorList>
    </citation>
    <scope>NUCLEOTIDE SEQUENCE</scope>
</reference>
<comment type="caution">
    <text evidence="2">The sequence shown here is derived from an EMBL/GenBank/DDBJ whole genome shotgun (WGS) entry which is preliminary data.</text>
</comment>
<dbReference type="PROSITE" id="PS51257">
    <property type="entry name" value="PROKAR_LIPOPROTEIN"/>
    <property type="match status" value="1"/>
</dbReference>
<protein>
    <recommendedName>
        <fullName evidence="1">PBP domain-containing protein</fullName>
    </recommendedName>
</protein>
<proteinExistence type="predicted"/>
<dbReference type="InterPro" id="IPR024370">
    <property type="entry name" value="PBP_domain"/>
</dbReference>
<evidence type="ECO:0000259" key="1">
    <source>
        <dbReference type="Pfam" id="PF12849"/>
    </source>
</evidence>
<feature type="domain" description="PBP" evidence="1">
    <location>
        <begin position="31"/>
        <end position="251"/>
    </location>
</feature>
<dbReference type="SUPFAM" id="SSF53850">
    <property type="entry name" value="Periplasmic binding protein-like II"/>
    <property type="match status" value="1"/>
</dbReference>
<dbReference type="PANTHER" id="PTHR37945:SF1">
    <property type="entry name" value="EXTRACELLULAR TUNGSTATE BINDING PROTEIN"/>
    <property type="match status" value="1"/>
</dbReference>
<evidence type="ECO:0000313" key="2">
    <source>
        <dbReference type="EMBL" id="KKN29353.1"/>
    </source>
</evidence>
<gene>
    <name evidence="2" type="ORF">LCGC14_0844960</name>
</gene>
<dbReference type="EMBL" id="LAZR01002493">
    <property type="protein sequence ID" value="KKN29353.1"/>
    <property type="molecule type" value="Genomic_DNA"/>
</dbReference>
<dbReference type="InterPro" id="IPR052738">
    <property type="entry name" value="ABC-Tungstate_binding"/>
</dbReference>
<dbReference type="AlphaFoldDB" id="A0A0F9SJ46"/>
<dbReference type="PANTHER" id="PTHR37945">
    <property type="entry name" value="EXTRACELLULAR TUNGSTATE BINDING PROTEIN"/>
    <property type="match status" value="1"/>
</dbReference>
<dbReference type="Gene3D" id="3.40.190.10">
    <property type="entry name" value="Periplasmic binding protein-like II"/>
    <property type="match status" value="2"/>
</dbReference>
<organism evidence="2">
    <name type="scientific">marine sediment metagenome</name>
    <dbReference type="NCBI Taxonomy" id="412755"/>
    <lineage>
        <taxon>unclassified sequences</taxon>
        <taxon>metagenomes</taxon>
        <taxon>ecological metagenomes</taxon>
    </lineage>
</organism>
<dbReference type="Pfam" id="PF12849">
    <property type="entry name" value="PBP_like_2"/>
    <property type="match status" value="1"/>
</dbReference>